<feature type="chain" id="PRO_5045314741" description="DUF4864 domain-containing protein" evidence="1">
    <location>
        <begin position="21"/>
        <end position="138"/>
    </location>
</feature>
<sequence length="138" mass="15131">MLRAILAALALSLAALTAQAQQVLDPNPEIEGVIGGQFDAFRAEDVATAWDFASPTIQRLFGTPENFARMVEQGYPMVWTPGEVRFIDLQSLGSILVQRVEVIDQSGRAHYLGYQMIQTEEGWRINGVQILEAPSVAA</sequence>
<evidence type="ECO:0008006" key="4">
    <source>
        <dbReference type="Google" id="ProtNLM"/>
    </source>
</evidence>
<protein>
    <recommendedName>
        <fullName evidence="4">DUF4864 domain-containing protein</fullName>
    </recommendedName>
</protein>
<evidence type="ECO:0000256" key="1">
    <source>
        <dbReference type="SAM" id="SignalP"/>
    </source>
</evidence>
<keyword evidence="1" id="KW-0732">Signal</keyword>
<reference evidence="3" key="1">
    <citation type="journal article" date="2019" name="Int. J. Syst. Evol. Microbiol.">
        <title>The Global Catalogue of Microorganisms (GCM) 10K type strain sequencing project: providing services to taxonomists for standard genome sequencing and annotation.</title>
        <authorList>
            <consortium name="The Broad Institute Genomics Platform"/>
            <consortium name="The Broad Institute Genome Sequencing Center for Infectious Disease"/>
            <person name="Wu L."/>
            <person name="Ma J."/>
        </authorList>
    </citation>
    <scope>NUCLEOTIDE SEQUENCE [LARGE SCALE GENOMIC DNA]</scope>
    <source>
        <strain evidence="3">JCM 18015</strain>
    </source>
</reference>
<evidence type="ECO:0000313" key="3">
    <source>
        <dbReference type="Proteomes" id="UP001499910"/>
    </source>
</evidence>
<feature type="signal peptide" evidence="1">
    <location>
        <begin position="1"/>
        <end position="20"/>
    </location>
</feature>
<evidence type="ECO:0000313" key="2">
    <source>
        <dbReference type="EMBL" id="GAA5076924.1"/>
    </source>
</evidence>
<keyword evidence="3" id="KW-1185">Reference proteome</keyword>
<dbReference type="RefSeq" id="WP_259549784.1">
    <property type="nucleotide sequence ID" value="NZ_BAABHW010000004.1"/>
</dbReference>
<comment type="caution">
    <text evidence="2">The sequence shown here is derived from an EMBL/GenBank/DDBJ whole genome shotgun (WGS) entry which is preliminary data.</text>
</comment>
<accession>A0ABP9LEM0</accession>
<dbReference type="Proteomes" id="UP001499910">
    <property type="component" value="Unassembled WGS sequence"/>
</dbReference>
<name>A0ABP9LEM0_9RHOB</name>
<gene>
    <name evidence="2" type="ORF">GCM10023209_26570</name>
</gene>
<proteinExistence type="predicted"/>
<dbReference type="EMBL" id="BAABHW010000004">
    <property type="protein sequence ID" value="GAA5076924.1"/>
    <property type="molecule type" value="Genomic_DNA"/>
</dbReference>
<dbReference type="InterPro" id="IPR032347">
    <property type="entry name" value="DUF4864"/>
</dbReference>
<organism evidence="2 3">
    <name type="scientific">[Roseibacterium] beibuensis</name>
    <dbReference type="NCBI Taxonomy" id="1193142"/>
    <lineage>
        <taxon>Bacteria</taxon>
        <taxon>Pseudomonadati</taxon>
        <taxon>Pseudomonadota</taxon>
        <taxon>Alphaproteobacteria</taxon>
        <taxon>Rhodobacterales</taxon>
        <taxon>Roseobacteraceae</taxon>
        <taxon>Roseicyclus</taxon>
    </lineage>
</organism>
<dbReference type="Pfam" id="PF16156">
    <property type="entry name" value="DUF4864"/>
    <property type="match status" value="1"/>
</dbReference>